<dbReference type="Proteomes" id="UP001153678">
    <property type="component" value="Unassembled WGS sequence"/>
</dbReference>
<dbReference type="AlphaFoldDB" id="A0A9W4X175"/>
<sequence length="106" mass="12466">ELKLQIMSIQSERDRLNLLISEYVSDNLSTSIDRNIKSRKDALWKLIADLRLAFENPNSLKTSINRLHDIYKQDVEKSITRNTCGRRMKNVITNLVSQQKQQKQKH</sequence>
<protein>
    <submittedName>
        <fullName evidence="1">4876_t:CDS:1</fullName>
    </submittedName>
</protein>
<proteinExistence type="predicted"/>
<dbReference type="EMBL" id="CAMKVN010024347">
    <property type="protein sequence ID" value="CAI2200429.1"/>
    <property type="molecule type" value="Genomic_DNA"/>
</dbReference>
<feature type="non-terminal residue" evidence="1">
    <location>
        <position position="1"/>
    </location>
</feature>
<keyword evidence="2" id="KW-1185">Reference proteome</keyword>
<dbReference type="OrthoDB" id="2446528at2759"/>
<evidence type="ECO:0000313" key="2">
    <source>
        <dbReference type="Proteomes" id="UP001153678"/>
    </source>
</evidence>
<evidence type="ECO:0000313" key="1">
    <source>
        <dbReference type="EMBL" id="CAI2200429.1"/>
    </source>
</evidence>
<name>A0A9W4X175_9GLOM</name>
<comment type="caution">
    <text evidence="1">The sequence shown here is derived from an EMBL/GenBank/DDBJ whole genome shotgun (WGS) entry which is preliminary data.</text>
</comment>
<organism evidence="1 2">
    <name type="scientific">Funneliformis geosporum</name>
    <dbReference type="NCBI Taxonomy" id="1117311"/>
    <lineage>
        <taxon>Eukaryota</taxon>
        <taxon>Fungi</taxon>
        <taxon>Fungi incertae sedis</taxon>
        <taxon>Mucoromycota</taxon>
        <taxon>Glomeromycotina</taxon>
        <taxon>Glomeromycetes</taxon>
        <taxon>Glomerales</taxon>
        <taxon>Glomeraceae</taxon>
        <taxon>Funneliformis</taxon>
    </lineage>
</organism>
<accession>A0A9W4X175</accession>
<reference evidence="1" key="1">
    <citation type="submission" date="2022-08" db="EMBL/GenBank/DDBJ databases">
        <authorList>
            <person name="Kallberg Y."/>
            <person name="Tangrot J."/>
            <person name="Rosling A."/>
        </authorList>
    </citation>
    <scope>NUCLEOTIDE SEQUENCE</scope>
    <source>
        <strain evidence="1">Wild A</strain>
    </source>
</reference>
<gene>
    <name evidence="1" type="ORF">FWILDA_LOCUS19564</name>
</gene>